<dbReference type="InterPro" id="IPR000863">
    <property type="entry name" value="Sulfotransferase_dom"/>
</dbReference>
<reference evidence="8" key="3">
    <citation type="journal article" date="2014" name="Nature">
        <title>Elephant shark genome provides unique insights into gnathostome evolution.</title>
        <authorList>
            <consortium name="International Elephant Shark Genome Sequencing Consortium"/>
            <person name="Venkatesh B."/>
            <person name="Lee A.P."/>
            <person name="Ravi V."/>
            <person name="Maurya A.K."/>
            <person name="Lian M.M."/>
            <person name="Swann J.B."/>
            <person name="Ohta Y."/>
            <person name="Flajnik M.F."/>
            <person name="Sutoh Y."/>
            <person name="Kasahara M."/>
            <person name="Hoon S."/>
            <person name="Gangu V."/>
            <person name="Roy S.W."/>
            <person name="Irimia M."/>
            <person name="Korzh V."/>
            <person name="Kondrychyn I."/>
            <person name="Lim Z.W."/>
            <person name="Tay B.H."/>
            <person name="Tohari S."/>
            <person name="Kong K.W."/>
            <person name="Ho S."/>
            <person name="Lorente-Galdos B."/>
            <person name="Quilez J."/>
            <person name="Marques-Bonet T."/>
            <person name="Raney B.J."/>
            <person name="Ingham P.W."/>
            <person name="Tay A."/>
            <person name="Hillier L.W."/>
            <person name="Minx P."/>
            <person name="Boehm T."/>
            <person name="Wilson R.K."/>
            <person name="Brenner S."/>
            <person name="Warren W.C."/>
        </authorList>
    </citation>
    <scope>NUCLEOTIDE SEQUENCE [LARGE SCALE GENOMIC DNA]</scope>
</reference>
<evidence type="ECO:0000256" key="2">
    <source>
        <dbReference type="ARBA" id="ARBA00005771"/>
    </source>
</evidence>
<protein>
    <recommendedName>
        <fullName evidence="5">Sulfotransferase</fullName>
        <ecNumber evidence="5">2.8.2.-</ecNumber>
    </recommendedName>
</protein>
<reference evidence="8" key="2">
    <citation type="journal article" date="2007" name="PLoS Biol.">
        <title>Survey sequencing and comparative analysis of the elephant shark (Callorhinchus milii) genome.</title>
        <authorList>
            <person name="Venkatesh B."/>
            <person name="Kirkness E.F."/>
            <person name="Loh Y.H."/>
            <person name="Halpern A.L."/>
            <person name="Lee A.P."/>
            <person name="Johnson J."/>
            <person name="Dandona N."/>
            <person name="Viswanathan L.D."/>
            <person name="Tay A."/>
            <person name="Venter J.C."/>
            <person name="Strausberg R.L."/>
            <person name="Brenner S."/>
        </authorList>
    </citation>
    <scope>NUCLEOTIDE SEQUENCE [LARGE SCALE GENOMIC DNA]</scope>
</reference>
<keyword evidence="4 5" id="KW-0808">Transferase</keyword>
<dbReference type="Proteomes" id="UP000314986">
    <property type="component" value="Unassembled WGS sequence"/>
</dbReference>
<dbReference type="SUPFAM" id="SSF52540">
    <property type="entry name" value="P-loop containing nucleoside triphosphate hydrolases"/>
    <property type="match status" value="1"/>
</dbReference>
<dbReference type="Gene3D" id="3.40.50.300">
    <property type="entry name" value="P-loop containing nucleotide triphosphate hydrolases"/>
    <property type="match status" value="1"/>
</dbReference>
<dbReference type="Pfam" id="PF00685">
    <property type="entry name" value="Sulfotransfer_1"/>
    <property type="match status" value="1"/>
</dbReference>
<dbReference type="EC" id="2.8.2.-" evidence="5"/>
<evidence type="ECO:0000313" key="8">
    <source>
        <dbReference type="Proteomes" id="UP000314986"/>
    </source>
</evidence>
<proteinExistence type="inferred from homology"/>
<comment type="similarity">
    <text evidence="2 5">Belongs to the sulfotransferase 1 family.</text>
</comment>
<dbReference type="OMA" id="EQANTMP"/>
<dbReference type="InParanoid" id="A0A4W3GH87"/>
<organism evidence="7 8">
    <name type="scientific">Callorhinchus milii</name>
    <name type="common">Ghost shark</name>
    <dbReference type="NCBI Taxonomy" id="7868"/>
    <lineage>
        <taxon>Eukaryota</taxon>
        <taxon>Metazoa</taxon>
        <taxon>Chordata</taxon>
        <taxon>Craniata</taxon>
        <taxon>Vertebrata</taxon>
        <taxon>Chondrichthyes</taxon>
        <taxon>Holocephali</taxon>
        <taxon>Chimaeriformes</taxon>
        <taxon>Callorhinchidae</taxon>
        <taxon>Callorhinchus</taxon>
    </lineage>
</organism>
<keyword evidence="3" id="KW-0963">Cytoplasm</keyword>
<keyword evidence="8" id="KW-1185">Reference proteome</keyword>
<evidence type="ECO:0000256" key="4">
    <source>
        <dbReference type="ARBA" id="ARBA00022679"/>
    </source>
</evidence>
<evidence type="ECO:0000313" key="7">
    <source>
        <dbReference type="Ensembl" id="ENSCMIP00000002848.1"/>
    </source>
</evidence>
<evidence type="ECO:0000256" key="3">
    <source>
        <dbReference type="ARBA" id="ARBA00022490"/>
    </source>
</evidence>
<dbReference type="FunFam" id="3.40.50.300:FF:000433">
    <property type="entry name" value="Estrogen sulfotransferase"/>
    <property type="match status" value="1"/>
</dbReference>
<dbReference type="InterPro" id="IPR027417">
    <property type="entry name" value="P-loop_NTPase"/>
</dbReference>
<feature type="domain" description="Sulfotransferase" evidence="6">
    <location>
        <begin position="37"/>
        <end position="285"/>
    </location>
</feature>
<dbReference type="AlphaFoldDB" id="A0A4W3GH87"/>
<reference evidence="8" key="1">
    <citation type="journal article" date="2006" name="Science">
        <title>Ancient noncoding elements conserved in the human genome.</title>
        <authorList>
            <person name="Venkatesh B."/>
            <person name="Kirkness E.F."/>
            <person name="Loh Y.H."/>
            <person name="Halpern A.L."/>
            <person name="Lee A.P."/>
            <person name="Johnson J."/>
            <person name="Dandona N."/>
            <person name="Viswanathan L.D."/>
            <person name="Tay A."/>
            <person name="Venter J.C."/>
            <person name="Strausberg R.L."/>
            <person name="Brenner S."/>
        </authorList>
    </citation>
    <scope>NUCLEOTIDE SEQUENCE [LARGE SCALE GENOMIC DNA]</scope>
</reference>
<accession>A0A4W3GH87</accession>
<dbReference type="GeneTree" id="ENSGT00940000157101"/>
<dbReference type="Ensembl" id="ENSCMIT00000002944.1">
    <property type="protein sequence ID" value="ENSCMIP00000002848.1"/>
    <property type="gene ID" value="ENSCMIG00000001681.1"/>
</dbReference>
<name>A0A4W3GH87_CALMI</name>
<dbReference type="PANTHER" id="PTHR11783">
    <property type="entry name" value="SULFOTRANSFERASE SULT"/>
    <property type="match status" value="1"/>
</dbReference>
<dbReference type="STRING" id="7868.ENSCMIP00000002848"/>
<evidence type="ECO:0000256" key="5">
    <source>
        <dbReference type="RuleBase" id="RU361155"/>
    </source>
</evidence>
<gene>
    <name evidence="7" type="primary">LOC103184747</name>
</gene>
<evidence type="ECO:0000256" key="1">
    <source>
        <dbReference type="ARBA" id="ARBA00004496"/>
    </source>
</evidence>
<dbReference type="GO" id="GO:0008146">
    <property type="term" value="F:sulfotransferase activity"/>
    <property type="evidence" value="ECO:0007669"/>
    <property type="project" value="InterPro"/>
</dbReference>
<comment type="subcellular location">
    <subcellularLocation>
        <location evidence="1">Cytoplasm</location>
    </subcellularLocation>
</comment>
<evidence type="ECO:0000259" key="6">
    <source>
        <dbReference type="Pfam" id="PF00685"/>
    </source>
</evidence>
<dbReference type="FunCoup" id="A0A4W3GH87">
    <property type="interactions" value="7"/>
</dbReference>
<sequence>MDPSVIRKSQLIPFRGVPLPHYFLENMEKVGEFEADKTDVLIATYPKAGTTWMQEIVDCVLHGGDVRQCEQSPIHYRSPFLEAFFPEMPSGLELLAEIPSPKPIKTHLPFQLIPTSFLQKQCKIIYCARNAKDNVVSFFHFDRMNMLQPDPGTWEEFLQKFLTGNVTYGLWHDHVKGWWEQRGNFPILYMFYEDMKEDPRREIKRVAEFLGKELGSKELDTIVAHTSFNAMKLNPMTNYSTIPLDVLDQRTSPFMRKGIVGNWKTHFTVAQNQMFEEDYCRRMVGSTLHFRTELKPGDNCL</sequence>
<reference evidence="7" key="5">
    <citation type="submission" date="2025-09" db="UniProtKB">
        <authorList>
            <consortium name="Ensembl"/>
        </authorList>
    </citation>
    <scope>IDENTIFICATION</scope>
</reference>
<dbReference type="GO" id="GO:0005737">
    <property type="term" value="C:cytoplasm"/>
    <property type="evidence" value="ECO:0007669"/>
    <property type="project" value="UniProtKB-SubCell"/>
</dbReference>
<reference evidence="7" key="4">
    <citation type="submission" date="2025-08" db="UniProtKB">
        <authorList>
            <consortium name="Ensembl"/>
        </authorList>
    </citation>
    <scope>IDENTIFICATION</scope>
</reference>